<sequence length="105" mass="11632">MQLQQIAKVIRSKNAGPCLVTFDLIFTNVADFELARQQLAHLKREVALRYGRSEENVSVIDFAPALAVKITIPRDVVSGDIGDRDVYGAQQHAPLLDIELSETGR</sequence>
<reference evidence="2 3" key="1">
    <citation type="journal article" date="2019" name="Microorganisms">
        <title>Genome Insights into the Novel Species Microvirga brassicacearum, a Rapeseed Endophyte with Biotechnological Potential.</title>
        <authorList>
            <person name="Jimenez-Gomez A."/>
            <person name="Saati-Santamaria Z."/>
            <person name="Igual J.M."/>
            <person name="Rivas R."/>
            <person name="Mateos P.F."/>
            <person name="Garcia-Fraile P."/>
        </authorList>
    </citation>
    <scope>NUCLEOTIDE SEQUENCE [LARGE SCALE GENOMIC DNA]</scope>
    <source>
        <strain evidence="2 3">CDVBN77</strain>
    </source>
</reference>
<evidence type="ECO:0000313" key="2">
    <source>
        <dbReference type="EMBL" id="KAB0268880.1"/>
    </source>
</evidence>
<accession>A0A5N3PGL9</accession>
<dbReference type="Pfam" id="PF14330">
    <property type="entry name" value="DUF4387"/>
    <property type="match status" value="1"/>
</dbReference>
<dbReference type="Proteomes" id="UP000325684">
    <property type="component" value="Unassembled WGS sequence"/>
</dbReference>
<dbReference type="OrthoDB" id="9796125at2"/>
<keyword evidence="3" id="KW-1185">Reference proteome</keyword>
<dbReference type="AlphaFoldDB" id="A0A5N3PGL9"/>
<dbReference type="RefSeq" id="WP_150941937.1">
    <property type="nucleotide sequence ID" value="NZ_VCMV01000003.1"/>
</dbReference>
<organism evidence="2 3">
    <name type="scientific">Microvirga brassicacearum</name>
    <dbReference type="NCBI Taxonomy" id="2580413"/>
    <lineage>
        <taxon>Bacteria</taxon>
        <taxon>Pseudomonadati</taxon>
        <taxon>Pseudomonadota</taxon>
        <taxon>Alphaproteobacteria</taxon>
        <taxon>Hyphomicrobiales</taxon>
        <taxon>Methylobacteriaceae</taxon>
        <taxon>Microvirga</taxon>
    </lineage>
</organism>
<evidence type="ECO:0000313" key="3">
    <source>
        <dbReference type="Proteomes" id="UP000325684"/>
    </source>
</evidence>
<feature type="domain" description="DUF4387" evidence="1">
    <location>
        <begin position="3"/>
        <end position="99"/>
    </location>
</feature>
<dbReference type="EMBL" id="VCMV01000003">
    <property type="protein sequence ID" value="KAB0268880.1"/>
    <property type="molecule type" value="Genomic_DNA"/>
</dbReference>
<protein>
    <submittedName>
        <fullName evidence="2">DUF4387 domain-containing protein</fullName>
    </submittedName>
</protein>
<evidence type="ECO:0000259" key="1">
    <source>
        <dbReference type="Pfam" id="PF14330"/>
    </source>
</evidence>
<comment type="caution">
    <text evidence="2">The sequence shown here is derived from an EMBL/GenBank/DDBJ whole genome shotgun (WGS) entry which is preliminary data.</text>
</comment>
<proteinExistence type="predicted"/>
<name>A0A5N3PGL9_9HYPH</name>
<dbReference type="InterPro" id="IPR025496">
    <property type="entry name" value="DUF4387"/>
</dbReference>
<gene>
    <name evidence="2" type="ORF">FEZ63_01825</name>
</gene>